<protein>
    <recommendedName>
        <fullName evidence="5">Effector family protein Eff1</fullName>
    </recommendedName>
</protein>
<dbReference type="OrthoDB" id="2543616at2759"/>
<accession>A0A5C3EBW8</accession>
<dbReference type="AlphaFoldDB" id="A0A5C3EBW8"/>
<evidence type="ECO:0000256" key="1">
    <source>
        <dbReference type="SAM" id="MobiDB-lite"/>
    </source>
</evidence>
<reference evidence="3 4" key="1">
    <citation type="submission" date="2018-03" db="EMBL/GenBank/DDBJ databases">
        <authorList>
            <person name="Guldener U."/>
        </authorList>
    </citation>
    <scope>NUCLEOTIDE SEQUENCE [LARGE SCALE GENOMIC DNA]</scope>
    <source>
        <strain evidence="3 4">NBRC100155</strain>
    </source>
</reference>
<evidence type="ECO:0000256" key="2">
    <source>
        <dbReference type="SAM" id="SignalP"/>
    </source>
</evidence>
<dbReference type="Proteomes" id="UP000324022">
    <property type="component" value="Unassembled WGS sequence"/>
</dbReference>
<name>A0A5C3EBW8_9BASI</name>
<organism evidence="3 4">
    <name type="scientific">Ustilago trichophora</name>
    <dbReference type="NCBI Taxonomy" id="86804"/>
    <lineage>
        <taxon>Eukaryota</taxon>
        <taxon>Fungi</taxon>
        <taxon>Dikarya</taxon>
        <taxon>Basidiomycota</taxon>
        <taxon>Ustilaginomycotina</taxon>
        <taxon>Ustilaginomycetes</taxon>
        <taxon>Ustilaginales</taxon>
        <taxon>Ustilaginaceae</taxon>
        <taxon>Ustilago</taxon>
    </lineage>
</organism>
<keyword evidence="4" id="KW-1185">Reference proteome</keyword>
<feature type="region of interest" description="Disordered" evidence="1">
    <location>
        <begin position="346"/>
        <end position="365"/>
    </location>
</feature>
<keyword evidence="2" id="KW-0732">Signal</keyword>
<evidence type="ECO:0000313" key="4">
    <source>
        <dbReference type="Proteomes" id="UP000324022"/>
    </source>
</evidence>
<evidence type="ECO:0000313" key="3">
    <source>
        <dbReference type="EMBL" id="SPO28143.1"/>
    </source>
</evidence>
<feature type="chain" id="PRO_5023130285" description="Effector family protein Eff1" evidence="2">
    <location>
        <begin position="19"/>
        <end position="365"/>
    </location>
</feature>
<feature type="signal peptide" evidence="2">
    <location>
        <begin position="1"/>
        <end position="18"/>
    </location>
</feature>
<evidence type="ECO:0008006" key="5">
    <source>
        <dbReference type="Google" id="ProtNLM"/>
    </source>
</evidence>
<gene>
    <name evidence="3" type="ORF">UTRI_04534_B</name>
</gene>
<proteinExistence type="predicted"/>
<sequence>MKLFRLISSGLALAIVSALILPLRCIATGGSNRAGTSSSRTPGGAVTDADKFFQQLVSDHFQRMDQTIQDQPHFRPYPTIPFLHGLPIFTPTANVKVAGQALQDYRSILVVEPNKKEGFKVRISGLYLGKDAIEESNLKKTQFLLSLPEGAHILQKHFARKPFNSNYPIPLPKWEETIHLPHYNGMPIITAGSETDTLGHMRKAAYESPFGFYYERYPHPPVLILPRSDEDIGYTSSKQTLAEIHTIKPEHKRAEKKFGKELAAILYGPSIPVDSRFQESREVWRELPRYAPGENYETMAESLQKYGRFQFDVPGRGAISSYVVELLNPNDHDQTPMEIRMRPLPETEEGGKSLLSGVARAHPPI</sequence>
<dbReference type="EMBL" id="OOIN01000021">
    <property type="protein sequence ID" value="SPO28143.1"/>
    <property type="molecule type" value="Genomic_DNA"/>
</dbReference>